<protein>
    <recommendedName>
        <fullName evidence="3">SRCR domain-containing protein</fullName>
    </recommendedName>
</protein>
<reference evidence="4" key="1">
    <citation type="journal article" date="2019" name="bioRxiv">
        <title>The Genome of the Zebra Mussel, Dreissena polymorpha: A Resource for Invasive Species Research.</title>
        <authorList>
            <person name="McCartney M.A."/>
            <person name="Auch B."/>
            <person name="Kono T."/>
            <person name="Mallez S."/>
            <person name="Zhang Y."/>
            <person name="Obille A."/>
            <person name="Becker A."/>
            <person name="Abrahante J.E."/>
            <person name="Garbe J."/>
            <person name="Badalamenti J.P."/>
            <person name="Herman A."/>
            <person name="Mangelson H."/>
            <person name="Liachko I."/>
            <person name="Sullivan S."/>
            <person name="Sone E.D."/>
            <person name="Koren S."/>
            <person name="Silverstein K.A.T."/>
            <person name="Beckman K.B."/>
            <person name="Gohl D.M."/>
        </authorList>
    </citation>
    <scope>NUCLEOTIDE SEQUENCE</scope>
    <source>
        <strain evidence="4">Duluth1</strain>
        <tissue evidence="4">Whole animal</tissue>
    </source>
</reference>
<proteinExistence type="predicted"/>
<evidence type="ECO:0000259" key="3">
    <source>
        <dbReference type="PROSITE" id="PS50287"/>
    </source>
</evidence>
<dbReference type="Proteomes" id="UP000828390">
    <property type="component" value="Unassembled WGS sequence"/>
</dbReference>
<comment type="caution">
    <text evidence="4">The sequence shown here is derived from an EMBL/GenBank/DDBJ whole genome shotgun (WGS) entry which is preliminary data.</text>
</comment>
<dbReference type="Pfam" id="PF00530">
    <property type="entry name" value="SRCR"/>
    <property type="match status" value="1"/>
</dbReference>
<accession>A0A9D4RAR5</accession>
<feature type="disulfide bond" evidence="2">
    <location>
        <begin position="18"/>
        <end position="28"/>
    </location>
</feature>
<dbReference type="AlphaFoldDB" id="A0A9D4RAR5"/>
<organism evidence="4 5">
    <name type="scientific">Dreissena polymorpha</name>
    <name type="common">Zebra mussel</name>
    <name type="synonym">Mytilus polymorpha</name>
    <dbReference type="NCBI Taxonomy" id="45954"/>
    <lineage>
        <taxon>Eukaryota</taxon>
        <taxon>Metazoa</taxon>
        <taxon>Spiralia</taxon>
        <taxon>Lophotrochozoa</taxon>
        <taxon>Mollusca</taxon>
        <taxon>Bivalvia</taxon>
        <taxon>Autobranchia</taxon>
        <taxon>Heteroconchia</taxon>
        <taxon>Euheterodonta</taxon>
        <taxon>Imparidentia</taxon>
        <taxon>Neoheterodontei</taxon>
        <taxon>Myida</taxon>
        <taxon>Dreissenoidea</taxon>
        <taxon>Dreissenidae</taxon>
        <taxon>Dreissena</taxon>
    </lineage>
</organism>
<dbReference type="SUPFAM" id="SSF56487">
    <property type="entry name" value="SRCR-like"/>
    <property type="match status" value="1"/>
</dbReference>
<dbReference type="GO" id="GO:0016020">
    <property type="term" value="C:membrane"/>
    <property type="evidence" value="ECO:0007669"/>
    <property type="project" value="InterPro"/>
</dbReference>
<name>A0A9D4RAR5_DREPO</name>
<reference evidence="4" key="2">
    <citation type="submission" date="2020-11" db="EMBL/GenBank/DDBJ databases">
        <authorList>
            <person name="McCartney M.A."/>
            <person name="Auch B."/>
            <person name="Kono T."/>
            <person name="Mallez S."/>
            <person name="Becker A."/>
            <person name="Gohl D.M."/>
            <person name="Silverstein K.A.T."/>
            <person name="Koren S."/>
            <person name="Bechman K.B."/>
            <person name="Herman A."/>
            <person name="Abrahante J.E."/>
            <person name="Garbe J."/>
        </authorList>
    </citation>
    <scope>NUCLEOTIDE SEQUENCE</scope>
    <source>
        <strain evidence="4">Duluth1</strain>
        <tissue evidence="4">Whole animal</tissue>
    </source>
</reference>
<dbReference type="Gene3D" id="3.10.250.10">
    <property type="entry name" value="SRCR-like domain"/>
    <property type="match status" value="1"/>
</dbReference>
<evidence type="ECO:0000256" key="1">
    <source>
        <dbReference type="ARBA" id="ARBA00023157"/>
    </source>
</evidence>
<dbReference type="InterPro" id="IPR001190">
    <property type="entry name" value="SRCR"/>
</dbReference>
<comment type="caution">
    <text evidence="2">Lacks conserved residue(s) required for the propagation of feature annotation.</text>
</comment>
<sequence length="50" mass="5733">MEYERTGNETINIDDLECLGVETDVSECKAREWGTHNCRHDEDVSITCSK</sequence>
<evidence type="ECO:0000313" key="4">
    <source>
        <dbReference type="EMBL" id="KAH3861481.1"/>
    </source>
</evidence>
<feature type="domain" description="SRCR" evidence="3">
    <location>
        <begin position="1"/>
        <end position="49"/>
    </location>
</feature>
<gene>
    <name evidence="4" type="ORF">DPMN_024411</name>
</gene>
<dbReference type="InterPro" id="IPR036772">
    <property type="entry name" value="SRCR-like_dom_sf"/>
</dbReference>
<dbReference type="EMBL" id="JAIWYP010000002">
    <property type="protein sequence ID" value="KAH3861481.1"/>
    <property type="molecule type" value="Genomic_DNA"/>
</dbReference>
<keyword evidence="5" id="KW-1185">Reference proteome</keyword>
<dbReference type="PROSITE" id="PS50287">
    <property type="entry name" value="SRCR_2"/>
    <property type="match status" value="1"/>
</dbReference>
<evidence type="ECO:0000256" key="2">
    <source>
        <dbReference type="PROSITE-ProRule" id="PRU00196"/>
    </source>
</evidence>
<evidence type="ECO:0000313" key="5">
    <source>
        <dbReference type="Proteomes" id="UP000828390"/>
    </source>
</evidence>
<keyword evidence="1 2" id="KW-1015">Disulfide bond</keyword>